<evidence type="ECO:0000313" key="3">
    <source>
        <dbReference type="Proteomes" id="UP000015241"/>
    </source>
</evidence>
<feature type="compositionally biased region" description="Basic and acidic residues" evidence="1">
    <location>
        <begin position="546"/>
        <end position="559"/>
    </location>
</feature>
<sequence length="565" mass="62237">MTSASDSRAPDYSLRHIRPDGSSIRVDPPFGPFVKSGQYDRLLNSKLLDPKAVDVKELQTVEGVLHRLMSETETTGLATNFLYQIQQGYDDRFAALAREVEENYQEMRTTIEGLAKIVEHCRTEAASYELRLRMAWAQLKHIYAHGMNLSSTAVPLPPTPSLYPVKYVELEPAVSEAEKRFRMRLFGKSRGEDRLKEQEFLRRDEELRTEILVRRVEEQTLSAAPLAEEPPSPSERPATILSYIEKPLVDKLTKRLDLIREQVRILTGFSQAVQTAQMDGLEQQERTRSRILERHRTKVTNGVRETMRNLRPLLPHLEECEAAARAIEQHLHPERRPGPIPLVSISFDKPVDEMSEAEMRELLKTLPATVCLDPASLQAPCKFEAPPREEASAQAAGKEHTEEHAEEDGNGGFDVDDIAQAEGGTEELGRQAVNVVPASSVVRTPAQAAAAAIVRFGETSFPGRAAGSGLKPPYPGIGTPFPAERTGEASRVTSTRSAVRSAPGVPSIGCASSIGHAVSEGHGATLLAPTVSRKRARSPTDSSGEEGSRTPDHHADAAVKKRKLQ</sequence>
<feature type="compositionally biased region" description="Basic and acidic residues" evidence="1">
    <location>
        <begin position="385"/>
        <end position="403"/>
    </location>
</feature>
<keyword evidence="3" id="KW-1185">Reference proteome</keyword>
<dbReference type="Proteomes" id="UP000015241">
    <property type="component" value="Unassembled WGS sequence"/>
</dbReference>
<dbReference type="AlphaFoldDB" id="S8DTW6"/>
<proteinExistence type="predicted"/>
<dbReference type="HOGENOM" id="CLU_482347_0_0_1"/>
<feature type="region of interest" description="Disordered" evidence="1">
    <location>
        <begin position="521"/>
        <end position="565"/>
    </location>
</feature>
<evidence type="ECO:0000313" key="2">
    <source>
        <dbReference type="EMBL" id="EPS94668.1"/>
    </source>
</evidence>
<dbReference type="EMBL" id="KE504226">
    <property type="protein sequence ID" value="EPS94668.1"/>
    <property type="molecule type" value="Genomic_DNA"/>
</dbReference>
<protein>
    <submittedName>
        <fullName evidence="2">Uncharacterized protein</fullName>
    </submittedName>
</protein>
<feature type="region of interest" description="Disordered" evidence="1">
    <location>
        <begin position="385"/>
        <end position="417"/>
    </location>
</feature>
<dbReference type="OrthoDB" id="10532292at2759"/>
<evidence type="ECO:0000256" key="1">
    <source>
        <dbReference type="SAM" id="MobiDB-lite"/>
    </source>
</evidence>
<feature type="compositionally biased region" description="Acidic residues" evidence="1">
    <location>
        <begin position="404"/>
        <end position="417"/>
    </location>
</feature>
<gene>
    <name evidence="2" type="ORF">FOMPIDRAFT_1054889</name>
</gene>
<accession>S8DTW6</accession>
<organism evidence="2 3">
    <name type="scientific">Fomitopsis schrenkii</name>
    <name type="common">Brown rot fungus</name>
    <dbReference type="NCBI Taxonomy" id="2126942"/>
    <lineage>
        <taxon>Eukaryota</taxon>
        <taxon>Fungi</taxon>
        <taxon>Dikarya</taxon>
        <taxon>Basidiomycota</taxon>
        <taxon>Agaricomycotina</taxon>
        <taxon>Agaricomycetes</taxon>
        <taxon>Polyporales</taxon>
        <taxon>Fomitopsis</taxon>
    </lineage>
</organism>
<name>S8DTW6_FOMSC</name>
<feature type="region of interest" description="Disordered" evidence="1">
    <location>
        <begin position="1"/>
        <end position="21"/>
    </location>
</feature>
<reference evidence="2 3" key="1">
    <citation type="journal article" date="2012" name="Science">
        <title>The Paleozoic origin of enzymatic lignin decomposition reconstructed from 31 fungal genomes.</title>
        <authorList>
            <person name="Floudas D."/>
            <person name="Binder M."/>
            <person name="Riley R."/>
            <person name="Barry K."/>
            <person name="Blanchette R.A."/>
            <person name="Henrissat B."/>
            <person name="Martinez A.T."/>
            <person name="Otillar R."/>
            <person name="Spatafora J.W."/>
            <person name="Yadav J.S."/>
            <person name="Aerts A."/>
            <person name="Benoit I."/>
            <person name="Boyd A."/>
            <person name="Carlson A."/>
            <person name="Copeland A."/>
            <person name="Coutinho P.M."/>
            <person name="de Vries R.P."/>
            <person name="Ferreira P."/>
            <person name="Findley K."/>
            <person name="Foster B."/>
            <person name="Gaskell J."/>
            <person name="Glotzer D."/>
            <person name="Gorecki P."/>
            <person name="Heitman J."/>
            <person name="Hesse C."/>
            <person name="Hori C."/>
            <person name="Igarashi K."/>
            <person name="Jurgens J.A."/>
            <person name="Kallen N."/>
            <person name="Kersten P."/>
            <person name="Kohler A."/>
            <person name="Kuees U."/>
            <person name="Kumar T.K.A."/>
            <person name="Kuo A."/>
            <person name="LaButti K."/>
            <person name="Larrondo L.F."/>
            <person name="Lindquist E."/>
            <person name="Ling A."/>
            <person name="Lombard V."/>
            <person name="Lucas S."/>
            <person name="Lundell T."/>
            <person name="Martin R."/>
            <person name="McLaughlin D.J."/>
            <person name="Morgenstern I."/>
            <person name="Morin E."/>
            <person name="Murat C."/>
            <person name="Nagy L.G."/>
            <person name="Nolan M."/>
            <person name="Ohm R.A."/>
            <person name="Patyshakuliyeva A."/>
            <person name="Rokas A."/>
            <person name="Ruiz-Duenas F.J."/>
            <person name="Sabat G."/>
            <person name="Salamov A."/>
            <person name="Samejima M."/>
            <person name="Schmutz J."/>
            <person name="Slot J.C."/>
            <person name="St John F."/>
            <person name="Stenlid J."/>
            <person name="Sun H."/>
            <person name="Sun S."/>
            <person name="Syed K."/>
            <person name="Tsang A."/>
            <person name="Wiebenga A."/>
            <person name="Young D."/>
            <person name="Pisabarro A."/>
            <person name="Eastwood D.C."/>
            <person name="Martin F."/>
            <person name="Cullen D."/>
            <person name="Grigoriev I.V."/>
            <person name="Hibbett D.S."/>
        </authorList>
    </citation>
    <scope>NUCLEOTIDE SEQUENCE</scope>
    <source>
        <strain evidence="3">FP-58527</strain>
    </source>
</reference>
<dbReference type="InParanoid" id="S8DTW6"/>